<organism evidence="9 10">
    <name type="scientific">Pedobacter cryoconitis</name>
    <dbReference type="NCBI Taxonomy" id="188932"/>
    <lineage>
        <taxon>Bacteria</taxon>
        <taxon>Pseudomonadati</taxon>
        <taxon>Bacteroidota</taxon>
        <taxon>Sphingobacteriia</taxon>
        <taxon>Sphingobacteriales</taxon>
        <taxon>Sphingobacteriaceae</taxon>
        <taxon>Pedobacter</taxon>
    </lineage>
</organism>
<dbReference type="Gene3D" id="3.90.180.10">
    <property type="entry name" value="Medium-chain alcohol dehydrogenases, catalytic domain"/>
    <property type="match status" value="1"/>
</dbReference>
<proteinExistence type="inferred from homology"/>
<evidence type="ECO:0000313" key="9">
    <source>
        <dbReference type="EMBL" id="AMQ00355.1"/>
    </source>
</evidence>
<dbReference type="InterPro" id="IPR002328">
    <property type="entry name" value="ADH_Zn_CS"/>
</dbReference>
<evidence type="ECO:0000256" key="2">
    <source>
        <dbReference type="ARBA" id="ARBA00008072"/>
    </source>
</evidence>
<dbReference type="InterPro" id="IPR013149">
    <property type="entry name" value="ADH-like_C"/>
</dbReference>
<evidence type="ECO:0000256" key="5">
    <source>
        <dbReference type="ARBA" id="ARBA00023002"/>
    </source>
</evidence>
<dbReference type="InterPro" id="IPR011032">
    <property type="entry name" value="GroES-like_sf"/>
</dbReference>
<keyword evidence="5" id="KW-0560">Oxidoreductase</keyword>
<evidence type="ECO:0000256" key="6">
    <source>
        <dbReference type="ARBA" id="ARBA00023027"/>
    </source>
</evidence>
<dbReference type="Gene3D" id="3.40.50.720">
    <property type="entry name" value="NAD(P)-binding Rossmann-like Domain"/>
    <property type="match status" value="1"/>
</dbReference>
<dbReference type="InterPro" id="IPR020843">
    <property type="entry name" value="ER"/>
</dbReference>
<dbReference type="PANTHER" id="PTHR43161:SF23">
    <property type="entry name" value="(R,R)-BUTANEDIOL DEHYDROGENASE-RELATED"/>
    <property type="match status" value="1"/>
</dbReference>
<dbReference type="SUPFAM" id="SSF51735">
    <property type="entry name" value="NAD(P)-binding Rossmann-fold domains"/>
    <property type="match status" value="1"/>
</dbReference>
<comment type="cofactor">
    <cofactor evidence="1 7">
        <name>Zn(2+)</name>
        <dbReference type="ChEBI" id="CHEBI:29105"/>
    </cofactor>
</comment>
<dbReference type="PANTHER" id="PTHR43161">
    <property type="entry name" value="SORBITOL DEHYDROGENASE"/>
    <property type="match status" value="1"/>
</dbReference>
<keyword evidence="4 7" id="KW-0862">Zinc</keyword>
<sequence>MSVPVMKAARWYAAKDIRVEDAPIPSTDSKQVKIEVQYAGICGSDLHEYAHGPMLIPADVPYPLNGHIGVTTLGHEFSGVVTEVGEEVKQVKIGDRVVVEPLFRNPESPFIVTGEYNLSEPLGFIGLTSNGGFAKFVVVEDYMVHPIPDHMSFEQGALVEPAAVAVYAVKSSGLKLGQSCVIFGAGPIGLLCVQAAIAAGAATVIVVDVAEKRLEKALEIGATQVINGKEKDVSAQVKQLTAGGADIYIDAAGVQATYDAGIASLKNGGTALLVALFGKPVTTNAFDLVVREITIKGTIAYRNIFPEVIQLIHTGRMPVEKLVTARIELENIVEEGFEALLNNPTQVKILVKIAK</sequence>
<comment type="similarity">
    <text evidence="2 7">Belongs to the zinc-containing alcohol dehydrogenase family.</text>
</comment>
<reference evidence="9 10" key="1">
    <citation type="submission" date="2016-03" db="EMBL/GenBank/DDBJ databases">
        <title>Complete genome sequence of Pedobacter cryoconitis PAMC 27485.</title>
        <authorList>
            <person name="Lee J."/>
            <person name="Kim O.-S."/>
        </authorList>
    </citation>
    <scope>NUCLEOTIDE SEQUENCE [LARGE SCALE GENOMIC DNA]</scope>
    <source>
        <strain evidence="9 10">PAMC 27485</strain>
    </source>
</reference>
<evidence type="ECO:0000256" key="3">
    <source>
        <dbReference type="ARBA" id="ARBA00022723"/>
    </source>
</evidence>
<dbReference type="Pfam" id="PF08240">
    <property type="entry name" value="ADH_N"/>
    <property type="match status" value="1"/>
</dbReference>
<evidence type="ECO:0000256" key="7">
    <source>
        <dbReference type="RuleBase" id="RU361277"/>
    </source>
</evidence>
<name>A0A127VG92_9SPHI</name>
<feature type="domain" description="Enoyl reductase (ER)" evidence="8">
    <location>
        <begin position="13"/>
        <end position="351"/>
    </location>
</feature>
<dbReference type="PATRIC" id="fig|188932.3.peg.3631"/>
<evidence type="ECO:0000256" key="4">
    <source>
        <dbReference type="ARBA" id="ARBA00022833"/>
    </source>
</evidence>
<keyword evidence="3 7" id="KW-0479">Metal-binding</keyword>
<dbReference type="SUPFAM" id="SSF50129">
    <property type="entry name" value="GroES-like"/>
    <property type="match status" value="1"/>
</dbReference>
<dbReference type="InterPro" id="IPR036291">
    <property type="entry name" value="NAD(P)-bd_dom_sf"/>
</dbReference>
<gene>
    <name evidence="9" type="ORF">AY601_3489</name>
</gene>
<accession>A0A127VG92</accession>
<dbReference type="KEGG" id="pcm:AY601_3489"/>
<dbReference type="Proteomes" id="UP000071561">
    <property type="component" value="Chromosome"/>
</dbReference>
<dbReference type="Pfam" id="PF00107">
    <property type="entry name" value="ADH_zinc_N"/>
    <property type="match status" value="1"/>
</dbReference>
<evidence type="ECO:0000259" key="8">
    <source>
        <dbReference type="SMART" id="SM00829"/>
    </source>
</evidence>
<dbReference type="PROSITE" id="PS00059">
    <property type="entry name" value="ADH_ZINC"/>
    <property type="match status" value="1"/>
</dbReference>
<dbReference type="GO" id="GO:0008270">
    <property type="term" value="F:zinc ion binding"/>
    <property type="evidence" value="ECO:0007669"/>
    <property type="project" value="InterPro"/>
</dbReference>
<dbReference type="EMBL" id="CP014504">
    <property type="protein sequence ID" value="AMQ00355.1"/>
    <property type="molecule type" value="Genomic_DNA"/>
</dbReference>
<dbReference type="InterPro" id="IPR013154">
    <property type="entry name" value="ADH-like_N"/>
</dbReference>
<keyword evidence="6" id="KW-0520">NAD</keyword>
<dbReference type="RefSeq" id="WP_232324619.1">
    <property type="nucleotide sequence ID" value="NZ_CP014504.1"/>
</dbReference>
<dbReference type="FunFam" id="3.40.50.720:FF:000068">
    <property type="entry name" value="Sorbitol dehydrogenase"/>
    <property type="match status" value="1"/>
</dbReference>
<evidence type="ECO:0000256" key="1">
    <source>
        <dbReference type="ARBA" id="ARBA00001947"/>
    </source>
</evidence>
<evidence type="ECO:0000313" key="10">
    <source>
        <dbReference type="Proteomes" id="UP000071561"/>
    </source>
</evidence>
<dbReference type="AlphaFoldDB" id="A0A127VG92"/>
<dbReference type="GO" id="GO:0016616">
    <property type="term" value="F:oxidoreductase activity, acting on the CH-OH group of donors, NAD or NADP as acceptor"/>
    <property type="evidence" value="ECO:0007669"/>
    <property type="project" value="UniProtKB-ARBA"/>
</dbReference>
<protein>
    <submittedName>
        <fullName evidence="9">Butanediol dehydrogenase</fullName>
    </submittedName>
</protein>
<dbReference type="CDD" id="cd08233">
    <property type="entry name" value="butanediol_DH_like"/>
    <property type="match status" value="1"/>
</dbReference>
<keyword evidence="10" id="KW-1185">Reference proteome</keyword>
<dbReference type="SMART" id="SM00829">
    <property type="entry name" value="PKS_ER"/>
    <property type="match status" value="1"/>
</dbReference>